<dbReference type="NCBIfam" id="TIGR00698">
    <property type="entry name" value="YeiH family putative sulfate export transporter"/>
    <property type="match status" value="1"/>
</dbReference>
<organism evidence="8 9">
    <name type="scientific">Campylobacter blaseri</name>
    <dbReference type="NCBI Taxonomy" id="2042961"/>
    <lineage>
        <taxon>Bacteria</taxon>
        <taxon>Pseudomonadati</taxon>
        <taxon>Campylobacterota</taxon>
        <taxon>Epsilonproteobacteria</taxon>
        <taxon>Campylobacterales</taxon>
        <taxon>Campylobacteraceae</taxon>
        <taxon>Campylobacter</taxon>
    </lineage>
</organism>
<evidence type="ECO:0000256" key="6">
    <source>
        <dbReference type="ARBA" id="ARBA00023136"/>
    </source>
</evidence>
<evidence type="ECO:0000256" key="3">
    <source>
        <dbReference type="ARBA" id="ARBA00022475"/>
    </source>
</evidence>
<keyword evidence="4 7" id="KW-0812">Transmembrane</keyword>
<feature type="transmembrane region" description="Helical" evidence="7">
    <location>
        <begin position="171"/>
        <end position="192"/>
    </location>
</feature>
<accession>A0A2P8R1F4</accession>
<evidence type="ECO:0000313" key="9">
    <source>
        <dbReference type="Proteomes" id="UP000240535"/>
    </source>
</evidence>
<comment type="similarity">
    <text evidence="2">Belongs to the UPF0324 family.</text>
</comment>
<feature type="transmembrane region" description="Helical" evidence="7">
    <location>
        <begin position="297"/>
        <end position="321"/>
    </location>
</feature>
<keyword evidence="3" id="KW-1003">Cell membrane</keyword>
<dbReference type="InterPro" id="IPR018383">
    <property type="entry name" value="UPF0324_pro"/>
</dbReference>
<comment type="caution">
    <text evidence="8">The sequence shown here is derived from an EMBL/GenBank/DDBJ whole genome shotgun (WGS) entry which is preliminary data.</text>
</comment>
<dbReference type="InterPro" id="IPR004630">
    <property type="entry name" value="UPF0324_YeiH-like"/>
</dbReference>
<reference evidence="9" key="1">
    <citation type="submission" date="2017-10" db="EMBL/GenBank/DDBJ databases">
        <title>Campylobacter species from seals.</title>
        <authorList>
            <person name="Gilbert M.J."/>
            <person name="Zomer A.L."/>
            <person name="Timmerman A.J."/>
            <person name="Duim B."/>
            <person name="Wagenaar J.A."/>
        </authorList>
    </citation>
    <scope>NUCLEOTIDE SEQUENCE [LARGE SCALE GENOMIC DNA]</scope>
    <source>
        <strain evidence="9">17S00004-5</strain>
    </source>
</reference>
<keyword evidence="5 7" id="KW-1133">Transmembrane helix</keyword>
<dbReference type="PANTHER" id="PTHR30106">
    <property type="entry name" value="INNER MEMBRANE PROTEIN YEIH-RELATED"/>
    <property type="match status" value="1"/>
</dbReference>
<protein>
    <submittedName>
        <fullName evidence="8">YeiH family putative sulfate export transporter</fullName>
    </submittedName>
</protein>
<dbReference type="AlphaFoldDB" id="A0A2P8R1F4"/>
<dbReference type="OrthoDB" id="9805703at2"/>
<proteinExistence type="inferred from homology"/>
<evidence type="ECO:0000256" key="2">
    <source>
        <dbReference type="ARBA" id="ARBA00007977"/>
    </source>
</evidence>
<evidence type="ECO:0000256" key="5">
    <source>
        <dbReference type="ARBA" id="ARBA00022989"/>
    </source>
</evidence>
<gene>
    <name evidence="8" type="ORF">CQ405_04525</name>
</gene>
<keyword evidence="9" id="KW-1185">Reference proteome</keyword>
<feature type="transmembrane region" description="Helical" evidence="7">
    <location>
        <begin position="46"/>
        <end position="67"/>
    </location>
</feature>
<dbReference type="GO" id="GO:0005886">
    <property type="term" value="C:plasma membrane"/>
    <property type="evidence" value="ECO:0007669"/>
    <property type="project" value="UniProtKB-SubCell"/>
</dbReference>
<evidence type="ECO:0000313" key="8">
    <source>
        <dbReference type="EMBL" id="PSM52323.1"/>
    </source>
</evidence>
<evidence type="ECO:0000256" key="4">
    <source>
        <dbReference type="ARBA" id="ARBA00022692"/>
    </source>
</evidence>
<feature type="transmembrane region" description="Helical" evidence="7">
    <location>
        <begin position="333"/>
        <end position="356"/>
    </location>
</feature>
<keyword evidence="6 7" id="KW-0472">Membrane</keyword>
<comment type="subcellular location">
    <subcellularLocation>
        <location evidence="1">Cell membrane</location>
        <topology evidence="1">Multi-pass membrane protein</topology>
    </subcellularLocation>
</comment>
<evidence type="ECO:0000256" key="7">
    <source>
        <dbReference type="SAM" id="Phobius"/>
    </source>
</evidence>
<feature type="transmembrane region" description="Helical" evidence="7">
    <location>
        <begin position="21"/>
        <end position="40"/>
    </location>
</feature>
<dbReference type="RefSeq" id="WP_106871081.1">
    <property type="nucleotide sequence ID" value="NZ_CP053841.1"/>
</dbReference>
<dbReference type="Pfam" id="PF03601">
    <property type="entry name" value="Cons_hypoth698"/>
    <property type="match status" value="1"/>
</dbReference>
<name>A0A2P8R1F4_9BACT</name>
<dbReference type="Proteomes" id="UP000240535">
    <property type="component" value="Unassembled WGS sequence"/>
</dbReference>
<evidence type="ECO:0000256" key="1">
    <source>
        <dbReference type="ARBA" id="ARBA00004651"/>
    </source>
</evidence>
<feature type="transmembrane region" description="Helical" evidence="7">
    <location>
        <begin position="238"/>
        <end position="260"/>
    </location>
</feature>
<feature type="transmembrane region" description="Helical" evidence="7">
    <location>
        <begin position="142"/>
        <end position="159"/>
    </location>
</feature>
<sequence>MKKLKSKVRKKLFKKKPISTKIRLQAWTILILMALFSIFLSYVKPFLALHISPLIIAVVLGSFFGNIAHKQTKIIEKTKISKFATKEILRLGIVLYGFKITLNDIAHVGITGLIFACFMVFSTFFIGQFIGQLIGLDKKSSILISSGSSICGAAAVLATESIVKGGGEKTAIAVCTVVIFGTFGMFAYPMIYKWGILDFSGVEMGFLIGGTLHEVAHVVAAGSGVGGDAADTSVIIKMIRVLMLVPFLLMLTIFSGSLVADGKHHSKKIKNSIPYFAIWFLVVVVFGSFLPEYIRKSILPIMNFIDMLLLSVAMLALGLGIRKKVLMNAGKKPFILALVLAIWLFVGGYLAVSFLLKFLN</sequence>
<dbReference type="EMBL" id="PDHH01000003">
    <property type="protein sequence ID" value="PSM52323.1"/>
    <property type="molecule type" value="Genomic_DNA"/>
</dbReference>
<feature type="transmembrane region" description="Helical" evidence="7">
    <location>
        <begin position="272"/>
        <end position="291"/>
    </location>
</feature>
<dbReference type="PANTHER" id="PTHR30106:SF2">
    <property type="entry name" value="UPF0324 INNER MEMBRANE PROTEIN YEIH"/>
    <property type="match status" value="1"/>
</dbReference>
<feature type="transmembrane region" description="Helical" evidence="7">
    <location>
        <begin position="112"/>
        <end position="130"/>
    </location>
</feature>